<evidence type="ECO:0000259" key="1">
    <source>
        <dbReference type="PROSITE" id="PS50987"/>
    </source>
</evidence>
<dbReference type="InterPro" id="IPR029063">
    <property type="entry name" value="SAM-dependent_MTases_sf"/>
</dbReference>
<dbReference type="InterPro" id="IPR036390">
    <property type="entry name" value="WH_DNA-bd_sf"/>
</dbReference>
<dbReference type="InterPro" id="IPR013216">
    <property type="entry name" value="Methyltransf_11"/>
</dbReference>
<dbReference type="PANTHER" id="PTHR43861">
    <property type="entry name" value="TRANS-ACONITATE 2-METHYLTRANSFERASE-RELATED"/>
    <property type="match status" value="1"/>
</dbReference>
<accession>A0ABV7MCM4</accession>
<evidence type="ECO:0000313" key="2">
    <source>
        <dbReference type="EMBL" id="MFC3302490.1"/>
    </source>
</evidence>
<dbReference type="InterPro" id="IPR001845">
    <property type="entry name" value="HTH_ArsR_DNA-bd_dom"/>
</dbReference>
<dbReference type="NCBIfam" id="NF033788">
    <property type="entry name" value="HTH_metalloreg"/>
    <property type="match status" value="1"/>
</dbReference>
<protein>
    <submittedName>
        <fullName evidence="2">ArsR/SmtB family transcription factor</fullName>
    </submittedName>
</protein>
<comment type="caution">
    <text evidence="2">The sequence shown here is derived from an EMBL/GenBank/DDBJ whole genome shotgun (WGS) entry which is preliminary data.</text>
</comment>
<dbReference type="Proteomes" id="UP001595607">
    <property type="component" value="Unassembled WGS sequence"/>
</dbReference>
<proteinExistence type="predicted"/>
<evidence type="ECO:0000313" key="3">
    <source>
        <dbReference type="Proteomes" id="UP001595607"/>
    </source>
</evidence>
<dbReference type="SUPFAM" id="SSF46785">
    <property type="entry name" value="Winged helix' DNA-binding domain"/>
    <property type="match status" value="1"/>
</dbReference>
<dbReference type="Gene3D" id="1.10.10.10">
    <property type="entry name" value="Winged helix-like DNA-binding domain superfamily/Winged helix DNA-binding domain"/>
    <property type="match status" value="1"/>
</dbReference>
<sequence>MRAAGEETRLRVLCLLRQGDLTVSELTRALGQLQPRVSRHLRILVDAGLIKPYQEGSWRFYRLSALPAWLAELLDGLEGEEVDALAKAIDEIRAERAKRAADFFAENAEEWDALRLLHTDDRLIEEAILSLAPDRVDSFADLGTGTGRMLIVLKDRYREAVGYDLSPEMLSVARVRLDEEGVKNARVRRRDILAPDQVPPASADLVCLHHVLHFLGEPERAVEVGAATLRPGGSLLIADFASHGMEELRERYAHRRLGFDTEDIVEFARRANLILKDETSLAPRSGGGLVSKIWRLDKPLSATHSAPQRETALV</sequence>
<reference evidence="3" key="1">
    <citation type="journal article" date="2019" name="Int. J. Syst. Evol. Microbiol.">
        <title>The Global Catalogue of Microorganisms (GCM) 10K type strain sequencing project: providing services to taxonomists for standard genome sequencing and annotation.</title>
        <authorList>
            <consortium name="The Broad Institute Genomics Platform"/>
            <consortium name="The Broad Institute Genome Sequencing Center for Infectious Disease"/>
            <person name="Wu L."/>
            <person name="Ma J."/>
        </authorList>
    </citation>
    <scope>NUCLEOTIDE SEQUENCE [LARGE SCALE GENOMIC DNA]</scope>
    <source>
        <strain evidence="3">KCTC 22245</strain>
    </source>
</reference>
<dbReference type="InterPro" id="IPR011991">
    <property type="entry name" value="ArsR-like_HTH"/>
</dbReference>
<dbReference type="Pfam" id="PF01022">
    <property type="entry name" value="HTH_5"/>
    <property type="match status" value="1"/>
</dbReference>
<dbReference type="SUPFAM" id="SSF53335">
    <property type="entry name" value="S-adenosyl-L-methionine-dependent methyltransferases"/>
    <property type="match status" value="1"/>
</dbReference>
<dbReference type="RefSeq" id="WP_189570790.1">
    <property type="nucleotide sequence ID" value="NZ_BMXU01000001.1"/>
</dbReference>
<organism evidence="2 3">
    <name type="scientific">Parvularcula lutaonensis</name>
    <dbReference type="NCBI Taxonomy" id="491923"/>
    <lineage>
        <taxon>Bacteria</taxon>
        <taxon>Pseudomonadati</taxon>
        <taxon>Pseudomonadota</taxon>
        <taxon>Alphaproteobacteria</taxon>
        <taxon>Parvularculales</taxon>
        <taxon>Parvularculaceae</taxon>
        <taxon>Parvularcula</taxon>
    </lineage>
</organism>
<dbReference type="PROSITE" id="PS50987">
    <property type="entry name" value="HTH_ARSR_2"/>
    <property type="match status" value="1"/>
</dbReference>
<dbReference type="EMBL" id="JBHRVA010000002">
    <property type="protein sequence ID" value="MFC3302490.1"/>
    <property type="molecule type" value="Genomic_DNA"/>
</dbReference>
<dbReference type="Gene3D" id="3.40.50.150">
    <property type="entry name" value="Vaccinia Virus protein VP39"/>
    <property type="match status" value="1"/>
</dbReference>
<dbReference type="PRINTS" id="PR00778">
    <property type="entry name" value="HTHARSR"/>
</dbReference>
<dbReference type="CDD" id="cd02440">
    <property type="entry name" value="AdoMet_MTases"/>
    <property type="match status" value="1"/>
</dbReference>
<name>A0ABV7MCM4_9PROT</name>
<dbReference type="InterPro" id="IPR036388">
    <property type="entry name" value="WH-like_DNA-bd_sf"/>
</dbReference>
<dbReference type="CDD" id="cd00090">
    <property type="entry name" value="HTH_ARSR"/>
    <property type="match status" value="1"/>
</dbReference>
<feature type="domain" description="HTH arsR-type" evidence="1">
    <location>
        <begin position="1"/>
        <end position="81"/>
    </location>
</feature>
<dbReference type="SMART" id="SM00418">
    <property type="entry name" value="HTH_ARSR"/>
    <property type="match status" value="1"/>
</dbReference>
<dbReference type="Pfam" id="PF08241">
    <property type="entry name" value="Methyltransf_11"/>
    <property type="match status" value="1"/>
</dbReference>
<keyword evidence="3" id="KW-1185">Reference proteome</keyword>
<gene>
    <name evidence="2" type="ORF">ACFONP_07070</name>
</gene>